<protein>
    <submittedName>
        <fullName evidence="1">Uncharacterized protein</fullName>
    </submittedName>
</protein>
<evidence type="ECO:0000313" key="2">
    <source>
        <dbReference type="Proteomes" id="UP000606172"/>
    </source>
</evidence>
<dbReference type="PROSITE" id="PS51257">
    <property type="entry name" value="PROKAR_LIPOPROTEIN"/>
    <property type="match status" value="1"/>
</dbReference>
<dbReference type="Proteomes" id="UP000606172">
    <property type="component" value="Unassembled WGS sequence"/>
</dbReference>
<sequence>MSVKHDLTSSAGCCGQAGSGCRPAPPYSVWPACAHAALRSFGSASPYSAWPLRGVWVCLLAPAPGPGFRALAAAFGALVTCPGHPGAVRGRPGKSVRGHPEGWGGACREVGEGLVGYADGAGEGAFGYGGYADDVAGAGGVDH</sequence>
<dbReference type="EMBL" id="BOOW01000037">
    <property type="protein sequence ID" value="GII95674.1"/>
    <property type="molecule type" value="Genomic_DNA"/>
</dbReference>
<organism evidence="1 2">
    <name type="scientific">Sinosporangium siamense</name>
    <dbReference type="NCBI Taxonomy" id="1367973"/>
    <lineage>
        <taxon>Bacteria</taxon>
        <taxon>Bacillati</taxon>
        <taxon>Actinomycetota</taxon>
        <taxon>Actinomycetes</taxon>
        <taxon>Streptosporangiales</taxon>
        <taxon>Streptosporangiaceae</taxon>
        <taxon>Sinosporangium</taxon>
    </lineage>
</organism>
<accession>A0A919VF13</accession>
<comment type="caution">
    <text evidence="1">The sequence shown here is derived from an EMBL/GenBank/DDBJ whole genome shotgun (WGS) entry which is preliminary data.</text>
</comment>
<proteinExistence type="predicted"/>
<name>A0A919VF13_9ACTN</name>
<evidence type="ECO:0000313" key="1">
    <source>
        <dbReference type="EMBL" id="GII95674.1"/>
    </source>
</evidence>
<gene>
    <name evidence="1" type="ORF">Ssi02_59050</name>
</gene>
<keyword evidence="2" id="KW-1185">Reference proteome</keyword>
<dbReference type="AlphaFoldDB" id="A0A919VF13"/>
<reference evidence="1" key="1">
    <citation type="submission" date="2021-01" db="EMBL/GenBank/DDBJ databases">
        <title>Whole genome shotgun sequence of Sinosporangium siamense NBRC 109515.</title>
        <authorList>
            <person name="Komaki H."/>
            <person name="Tamura T."/>
        </authorList>
    </citation>
    <scope>NUCLEOTIDE SEQUENCE</scope>
    <source>
        <strain evidence="1">NBRC 109515</strain>
    </source>
</reference>